<reference evidence="2" key="1">
    <citation type="submission" date="2020-08" db="EMBL/GenBank/DDBJ databases">
        <title>Multicomponent nature underlies the extraordinary mechanical properties of spider dragline silk.</title>
        <authorList>
            <person name="Kono N."/>
            <person name="Nakamura H."/>
            <person name="Mori M."/>
            <person name="Yoshida Y."/>
            <person name="Ohtoshi R."/>
            <person name="Malay A.D."/>
            <person name="Moran D.A.P."/>
            <person name="Tomita M."/>
            <person name="Numata K."/>
            <person name="Arakawa K."/>
        </authorList>
    </citation>
    <scope>NUCLEOTIDE SEQUENCE</scope>
</reference>
<comment type="caution">
    <text evidence="2">The sequence shown here is derived from an EMBL/GenBank/DDBJ whole genome shotgun (WGS) entry which is preliminary data.</text>
</comment>
<evidence type="ECO:0000313" key="3">
    <source>
        <dbReference type="Proteomes" id="UP000887013"/>
    </source>
</evidence>
<accession>A0A8X6PPF3</accession>
<dbReference type="Proteomes" id="UP000887013">
    <property type="component" value="Unassembled WGS sequence"/>
</dbReference>
<name>A0A8X6PPF3_NEPPI</name>
<proteinExistence type="predicted"/>
<gene>
    <name evidence="2" type="primary">X975_05852</name>
    <name evidence="2" type="ORF">NPIL_135081</name>
</gene>
<protein>
    <submittedName>
        <fullName evidence="2">DUF5641 domain-containing protein</fullName>
    </submittedName>
</protein>
<dbReference type="OrthoDB" id="8033604at2759"/>
<sequence>MKSFYVDNCVTSVSNEDTLYRFIEESKRIMATTFFDLRGWEHTSLKIGRDPSEPIPVLGLLWNKDENNIFCDTTVFKCQDNFERFDWILHRVIDIYPGKYNQVRVVKVKTKAGEFTQPVKKLYPLELSSFT</sequence>
<evidence type="ECO:0000313" key="2">
    <source>
        <dbReference type="EMBL" id="GFT82126.1"/>
    </source>
</evidence>
<evidence type="ECO:0000259" key="1">
    <source>
        <dbReference type="Pfam" id="PF18701"/>
    </source>
</evidence>
<dbReference type="AlphaFoldDB" id="A0A8X6PPF3"/>
<dbReference type="Pfam" id="PF18701">
    <property type="entry name" value="DUF5641"/>
    <property type="match status" value="1"/>
</dbReference>
<dbReference type="EMBL" id="BMAW01118908">
    <property type="protein sequence ID" value="GFT82126.1"/>
    <property type="molecule type" value="Genomic_DNA"/>
</dbReference>
<dbReference type="InterPro" id="IPR040676">
    <property type="entry name" value="DUF5641"/>
</dbReference>
<keyword evidence="3" id="KW-1185">Reference proteome</keyword>
<organism evidence="2 3">
    <name type="scientific">Nephila pilipes</name>
    <name type="common">Giant wood spider</name>
    <name type="synonym">Nephila maculata</name>
    <dbReference type="NCBI Taxonomy" id="299642"/>
    <lineage>
        <taxon>Eukaryota</taxon>
        <taxon>Metazoa</taxon>
        <taxon>Ecdysozoa</taxon>
        <taxon>Arthropoda</taxon>
        <taxon>Chelicerata</taxon>
        <taxon>Arachnida</taxon>
        <taxon>Araneae</taxon>
        <taxon>Araneomorphae</taxon>
        <taxon>Entelegynae</taxon>
        <taxon>Araneoidea</taxon>
        <taxon>Nephilidae</taxon>
        <taxon>Nephila</taxon>
    </lineage>
</organism>
<feature type="domain" description="DUF5641" evidence="1">
    <location>
        <begin position="62"/>
        <end position="125"/>
    </location>
</feature>